<evidence type="ECO:0000256" key="11">
    <source>
        <dbReference type="ARBA" id="ARBA00067513"/>
    </source>
</evidence>
<protein>
    <recommendedName>
        <fullName evidence="11">Agmatinase</fullName>
        <ecNumber evidence="10">3.5.3.11</ecNumber>
    </recommendedName>
</protein>
<dbReference type="CDD" id="cd11593">
    <property type="entry name" value="Agmatinase-like_2"/>
    <property type="match status" value="1"/>
</dbReference>
<comment type="similarity">
    <text evidence="2">Belongs to the arginase family. Agmatinase subfamily.</text>
</comment>
<dbReference type="PROSITE" id="PS51006">
    <property type="entry name" value="PABS_2"/>
    <property type="match status" value="1"/>
</dbReference>
<feature type="active site" description="Proton acceptor" evidence="12">
    <location>
        <position position="155"/>
    </location>
</feature>
<evidence type="ECO:0000256" key="2">
    <source>
        <dbReference type="ARBA" id="ARBA00009227"/>
    </source>
</evidence>
<dbReference type="NCBIfam" id="TIGR00417">
    <property type="entry name" value="speE"/>
    <property type="match status" value="1"/>
</dbReference>
<dbReference type="GO" id="GO:0008295">
    <property type="term" value="P:spermidine biosynthetic process"/>
    <property type="evidence" value="ECO:0007669"/>
    <property type="project" value="TreeGrafter"/>
</dbReference>
<dbReference type="Pfam" id="PF01564">
    <property type="entry name" value="Spermine_synth"/>
    <property type="match status" value="1"/>
</dbReference>
<evidence type="ECO:0000256" key="3">
    <source>
        <dbReference type="ARBA" id="ARBA00022679"/>
    </source>
</evidence>
<dbReference type="GO" id="GO:0004766">
    <property type="term" value="F:spermidine synthase activity"/>
    <property type="evidence" value="ECO:0007669"/>
    <property type="project" value="TreeGrafter"/>
</dbReference>
<dbReference type="Pfam" id="PF00491">
    <property type="entry name" value="Arginase"/>
    <property type="match status" value="1"/>
</dbReference>
<evidence type="ECO:0000313" key="17">
    <source>
        <dbReference type="Proteomes" id="UP000702964"/>
    </source>
</evidence>
<feature type="domain" description="PABS" evidence="15">
    <location>
        <begin position="2"/>
        <end position="242"/>
    </location>
</feature>
<keyword evidence="6" id="KW-0661">Putrescine biosynthesis</keyword>
<dbReference type="EMBL" id="AOFI03000186">
    <property type="protein sequence ID" value="KAF4319890.1"/>
    <property type="molecule type" value="Genomic_DNA"/>
</dbReference>
<keyword evidence="12" id="KW-0620">Polyamine biosynthesis</keyword>
<dbReference type="InterPro" id="IPR020855">
    <property type="entry name" value="Ureohydrolase_Mn_BS"/>
</dbReference>
<comment type="similarity">
    <text evidence="1 14">Belongs to the spermidine/spermine synthase family.</text>
</comment>
<dbReference type="PROSITE" id="PS51409">
    <property type="entry name" value="ARGINASE_2"/>
    <property type="match status" value="1"/>
</dbReference>
<evidence type="ECO:0000256" key="1">
    <source>
        <dbReference type="ARBA" id="ARBA00007867"/>
    </source>
</evidence>
<reference evidence="16" key="2">
    <citation type="submission" date="2020-02" db="EMBL/GenBank/DDBJ databases">
        <authorList>
            <person name="Studholme D.J."/>
        </authorList>
    </citation>
    <scope>NUCLEOTIDE SEQUENCE</scope>
    <source>
        <strain evidence="16">00238/432</strain>
    </source>
</reference>
<comment type="pathway">
    <text evidence="9">Amine and polyamine biosynthesis; putrescine biosynthesis via agmatine pathway; putrescine from agmatine: step 1/1.</text>
</comment>
<dbReference type="GO" id="GO:0005829">
    <property type="term" value="C:cytosol"/>
    <property type="evidence" value="ECO:0007669"/>
    <property type="project" value="TreeGrafter"/>
</dbReference>
<comment type="caution">
    <text evidence="16">The sequence shown here is derived from an EMBL/GenBank/DDBJ whole genome shotgun (WGS) entry which is preliminary data.</text>
</comment>
<name>A0A8J4SEU2_9STRA</name>
<evidence type="ECO:0000256" key="14">
    <source>
        <dbReference type="RuleBase" id="RU003836"/>
    </source>
</evidence>
<organism evidence="16 17">
    <name type="scientific">Phytophthora kernoviae 00238/432</name>
    <dbReference type="NCBI Taxonomy" id="1284355"/>
    <lineage>
        <taxon>Eukaryota</taxon>
        <taxon>Sar</taxon>
        <taxon>Stramenopiles</taxon>
        <taxon>Oomycota</taxon>
        <taxon>Peronosporomycetes</taxon>
        <taxon>Peronosporales</taxon>
        <taxon>Peronosporaceae</taxon>
        <taxon>Phytophthora</taxon>
    </lineage>
</organism>
<dbReference type="Gene3D" id="3.40.50.150">
    <property type="entry name" value="Vaccinia Virus protein VP39"/>
    <property type="match status" value="1"/>
</dbReference>
<dbReference type="PANTHER" id="PTHR11558:SF11">
    <property type="entry name" value="SPERMIDINE SYNTHASE"/>
    <property type="match status" value="1"/>
</dbReference>
<dbReference type="InterPro" id="IPR001045">
    <property type="entry name" value="Spermi_synthase"/>
</dbReference>
<dbReference type="GO" id="GO:0009446">
    <property type="term" value="P:putrescine biosynthetic process"/>
    <property type="evidence" value="ECO:0007669"/>
    <property type="project" value="UniProtKB-KW"/>
</dbReference>
<dbReference type="InterPro" id="IPR023696">
    <property type="entry name" value="Ureohydrolase_dom_sf"/>
</dbReference>
<accession>A0A8J4SEU2</accession>
<evidence type="ECO:0000259" key="15">
    <source>
        <dbReference type="PROSITE" id="PS51006"/>
    </source>
</evidence>
<dbReference type="CDD" id="cd02440">
    <property type="entry name" value="AdoMet_MTases"/>
    <property type="match status" value="1"/>
</dbReference>
<dbReference type="InterPro" id="IPR006035">
    <property type="entry name" value="Ureohydrolase"/>
</dbReference>
<dbReference type="InterPro" id="IPR029063">
    <property type="entry name" value="SAM-dependent_MTases_sf"/>
</dbReference>
<evidence type="ECO:0000256" key="9">
    <source>
        <dbReference type="ARBA" id="ARBA00060523"/>
    </source>
</evidence>
<comment type="catalytic activity">
    <reaction evidence="7">
        <text>agmatine + H2O = urea + putrescine</text>
        <dbReference type="Rhea" id="RHEA:13929"/>
        <dbReference type="ChEBI" id="CHEBI:15377"/>
        <dbReference type="ChEBI" id="CHEBI:16199"/>
        <dbReference type="ChEBI" id="CHEBI:58145"/>
        <dbReference type="ChEBI" id="CHEBI:326268"/>
        <dbReference type="EC" id="3.5.3.11"/>
    </reaction>
</comment>
<dbReference type="Pfam" id="PF17284">
    <property type="entry name" value="Spermine_synt_N"/>
    <property type="match status" value="1"/>
</dbReference>
<dbReference type="InterPro" id="IPR030374">
    <property type="entry name" value="PABS"/>
</dbReference>
<sequence length="489" mass="54265">MELWFTEKQTPAFGITAKIKQTYVSEKTDFQDLAMVETEEFGNMLLLDGMVMTTVKDEFVYHEMAAHPALNTHPNPKKVLVVGGGDGGVIREVIKHAAVEKAVLVEIDGKVIEYSKKYLPEIAGKLDEPNVEVLVNDGYMHIIEHKNEYDVIIVDSTEPVGPAAPLFERGFYQGIYEALKEDGIFVAQTDNPWFKADLIQKVNKDVKEIFPIVLVSEDYENSKAVIYGMPMDYTVSFRPGSRFGPSHIRQASVGLEEYSPYLDKSIVDMTYFDAGDLLLPFGNAGRSLEVIGEYIGGLLADDKFPIGLGGEHLVTWPVIQQMYKKYPDLILIHIDAHADLRENYEGEPLSHSTPVRKAAELMGGKNIYQFGIRSGSREEFQFGRENINFYPFEVAAPMKEALPKMGNRPVYVTIDIDVLDPSAAPGTGTAEAGGITSKELLEAIHMIAGSDVNVVGCDLVEVAPIYDPTEQTQIVAAKMIREMLLGFVK</sequence>
<keyword evidence="5 13" id="KW-0378">Hydrolase</keyword>
<proteinExistence type="inferred from homology"/>
<dbReference type="HAMAP" id="MF_00198">
    <property type="entry name" value="Spermidine_synth"/>
    <property type="match status" value="1"/>
</dbReference>
<dbReference type="Gene3D" id="2.30.140.10">
    <property type="entry name" value="Spermidine synthase, tetramerisation domain"/>
    <property type="match status" value="1"/>
</dbReference>
<dbReference type="FunFam" id="3.40.800.10:FF:000004">
    <property type="entry name" value="Agmatinase"/>
    <property type="match status" value="1"/>
</dbReference>
<reference evidence="16" key="1">
    <citation type="journal article" date="2015" name="Genom Data">
        <title>Draft genome sequences of Phytophthora kernoviae and Phytophthora ramorum lineage EU2 from Scotland.</title>
        <authorList>
            <person name="Sambles C."/>
            <person name="Schlenzig A."/>
            <person name="O'Neill P."/>
            <person name="Grant M."/>
            <person name="Studholme D.J."/>
        </authorList>
    </citation>
    <scope>NUCLEOTIDE SEQUENCE</scope>
    <source>
        <strain evidence="16">00238/432</strain>
    </source>
</reference>
<dbReference type="InterPro" id="IPR005925">
    <property type="entry name" value="Agmatinase-rel"/>
</dbReference>
<keyword evidence="3 12" id="KW-0808">Transferase</keyword>
<evidence type="ECO:0000256" key="4">
    <source>
        <dbReference type="ARBA" id="ARBA00022723"/>
    </source>
</evidence>
<dbReference type="Proteomes" id="UP000702964">
    <property type="component" value="Unassembled WGS sequence"/>
</dbReference>
<dbReference type="InterPro" id="IPR037163">
    <property type="entry name" value="Spermidine_synt_N_sf"/>
</dbReference>
<evidence type="ECO:0000313" key="16">
    <source>
        <dbReference type="EMBL" id="KAF4319890.1"/>
    </source>
</evidence>
<dbReference type="PANTHER" id="PTHR11558">
    <property type="entry name" value="SPERMIDINE/SPERMINE SYNTHASE"/>
    <property type="match status" value="1"/>
</dbReference>
<gene>
    <name evidence="16" type="ORF">G195_006867</name>
</gene>
<dbReference type="InterPro" id="IPR035246">
    <property type="entry name" value="Spermidine_synt_N"/>
</dbReference>
<dbReference type="NCBIfam" id="TIGR01230">
    <property type="entry name" value="agmatinase"/>
    <property type="match status" value="1"/>
</dbReference>
<dbReference type="AlphaFoldDB" id="A0A8J4SEU2"/>
<keyword evidence="4" id="KW-0479">Metal-binding</keyword>
<dbReference type="EC" id="3.5.3.11" evidence="10"/>
<evidence type="ECO:0000256" key="8">
    <source>
        <dbReference type="ARBA" id="ARBA00054406"/>
    </source>
</evidence>
<evidence type="ECO:0000256" key="6">
    <source>
        <dbReference type="ARBA" id="ARBA00023023"/>
    </source>
</evidence>
<dbReference type="GO" id="GO:0046872">
    <property type="term" value="F:metal ion binding"/>
    <property type="evidence" value="ECO:0007669"/>
    <property type="project" value="UniProtKB-KW"/>
</dbReference>
<dbReference type="InterPro" id="IPR030373">
    <property type="entry name" value="PABS_CS"/>
</dbReference>
<dbReference type="PROSITE" id="PS01053">
    <property type="entry name" value="ARGINASE_1"/>
    <property type="match status" value="1"/>
</dbReference>
<dbReference type="Gene3D" id="3.40.800.10">
    <property type="entry name" value="Ureohydrolase domain"/>
    <property type="match status" value="1"/>
</dbReference>
<dbReference type="GO" id="GO:0008783">
    <property type="term" value="F:agmatinase activity"/>
    <property type="evidence" value="ECO:0007669"/>
    <property type="project" value="UniProtKB-EC"/>
</dbReference>
<evidence type="ECO:0000256" key="10">
    <source>
        <dbReference type="ARBA" id="ARBA00066392"/>
    </source>
</evidence>
<evidence type="ECO:0000256" key="13">
    <source>
        <dbReference type="RuleBase" id="RU003684"/>
    </source>
</evidence>
<dbReference type="NCBIfam" id="NF002010">
    <property type="entry name" value="PRK00811.1"/>
    <property type="match status" value="1"/>
</dbReference>
<dbReference type="SUPFAM" id="SSF52768">
    <property type="entry name" value="Arginase/deacetylase"/>
    <property type="match status" value="1"/>
</dbReference>
<dbReference type="SUPFAM" id="SSF53335">
    <property type="entry name" value="S-adenosyl-L-methionine-dependent methyltransferases"/>
    <property type="match status" value="1"/>
</dbReference>
<dbReference type="PROSITE" id="PS01330">
    <property type="entry name" value="PABS_1"/>
    <property type="match status" value="1"/>
</dbReference>
<evidence type="ECO:0000256" key="7">
    <source>
        <dbReference type="ARBA" id="ARBA00050304"/>
    </source>
</evidence>
<evidence type="ECO:0000256" key="12">
    <source>
        <dbReference type="PROSITE-ProRule" id="PRU00354"/>
    </source>
</evidence>
<comment type="function">
    <text evidence="8">Catalyzes the formation of putrescine from agmatine.</text>
</comment>
<evidence type="ECO:0000256" key="5">
    <source>
        <dbReference type="ARBA" id="ARBA00022801"/>
    </source>
</evidence>